<dbReference type="RefSeq" id="WP_133475529.1">
    <property type="nucleotide sequence ID" value="NZ_SNWP01000013.1"/>
</dbReference>
<feature type="transmembrane region" description="Helical" evidence="1">
    <location>
        <begin position="6"/>
        <end position="25"/>
    </location>
</feature>
<accession>A0A4R6ISG3</accession>
<keyword evidence="1" id="KW-1133">Transmembrane helix</keyword>
<proteinExistence type="predicted"/>
<feature type="transmembrane region" description="Helical" evidence="1">
    <location>
        <begin position="189"/>
        <end position="209"/>
    </location>
</feature>
<reference evidence="2 3" key="1">
    <citation type="submission" date="2019-03" db="EMBL/GenBank/DDBJ databases">
        <title>Genomic Encyclopedia of Archaeal and Bacterial Type Strains, Phase II (KMG-II): from individual species to whole genera.</title>
        <authorList>
            <person name="Goeker M."/>
        </authorList>
    </citation>
    <scope>NUCLEOTIDE SEQUENCE [LARGE SCALE GENOMIC DNA]</scope>
    <source>
        <strain evidence="2 3">DSM 28323</strain>
    </source>
</reference>
<dbReference type="OrthoDB" id="8478915at2"/>
<dbReference type="AlphaFoldDB" id="A0A4R6ISG3"/>
<feature type="transmembrane region" description="Helical" evidence="1">
    <location>
        <begin position="104"/>
        <end position="125"/>
    </location>
</feature>
<gene>
    <name evidence="2" type="ORF">BC659_2961</name>
</gene>
<sequence length="214" mass="23575">MEAVSFLLLLTGSISVLSLLLLHFTSPEFDPGWRMISEYALGKYKWLLTIFFVCWGTCSLLSALLLWAEVSGFWSTLGILCLILTGIGAIMGGLFDVKHKLHGMAFGIGIPFMPAGALLISYHLIKSERWGHAQFSILASAHAIWISVVLMGITMALLFSGFRKAGIAFGPDIAPPEKLPPGVIGINGYFNRLLVLCYLTWPMLMAYIYCCYKS</sequence>
<dbReference type="EMBL" id="SNWP01000013">
    <property type="protein sequence ID" value="TDO25419.1"/>
    <property type="molecule type" value="Genomic_DNA"/>
</dbReference>
<evidence type="ECO:0000313" key="2">
    <source>
        <dbReference type="EMBL" id="TDO25419.1"/>
    </source>
</evidence>
<name>A0A4R6ISG3_9BACT</name>
<comment type="caution">
    <text evidence="2">The sequence shown here is derived from an EMBL/GenBank/DDBJ whole genome shotgun (WGS) entry which is preliminary data.</text>
</comment>
<evidence type="ECO:0000313" key="3">
    <source>
        <dbReference type="Proteomes" id="UP000295741"/>
    </source>
</evidence>
<feature type="transmembrane region" description="Helical" evidence="1">
    <location>
        <begin position="73"/>
        <end position="97"/>
    </location>
</feature>
<protein>
    <submittedName>
        <fullName evidence="2">Uncharacterized protein DUF998</fullName>
    </submittedName>
</protein>
<feature type="transmembrane region" description="Helical" evidence="1">
    <location>
        <begin position="137"/>
        <end position="159"/>
    </location>
</feature>
<evidence type="ECO:0000256" key="1">
    <source>
        <dbReference type="SAM" id="Phobius"/>
    </source>
</evidence>
<dbReference type="InterPro" id="IPR009339">
    <property type="entry name" value="DUF998"/>
</dbReference>
<dbReference type="Proteomes" id="UP000295741">
    <property type="component" value="Unassembled WGS sequence"/>
</dbReference>
<dbReference type="Pfam" id="PF06197">
    <property type="entry name" value="DUF998"/>
    <property type="match status" value="1"/>
</dbReference>
<organism evidence="2 3">
    <name type="scientific">Sediminibacterium goheungense</name>
    <dbReference type="NCBI Taxonomy" id="1086393"/>
    <lineage>
        <taxon>Bacteria</taxon>
        <taxon>Pseudomonadati</taxon>
        <taxon>Bacteroidota</taxon>
        <taxon>Chitinophagia</taxon>
        <taxon>Chitinophagales</taxon>
        <taxon>Chitinophagaceae</taxon>
        <taxon>Sediminibacterium</taxon>
    </lineage>
</organism>
<keyword evidence="1" id="KW-0812">Transmembrane</keyword>
<keyword evidence="1" id="KW-0472">Membrane</keyword>
<feature type="transmembrane region" description="Helical" evidence="1">
    <location>
        <begin position="46"/>
        <end position="67"/>
    </location>
</feature>
<keyword evidence="3" id="KW-1185">Reference proteome</keyword>